<protein>
    <submittedName>
        <fullName evidence="1">Uncharacterized protein</fullName>
    </submittedName>
</protein>
<evidence type="ECO:0000313" key="1">
    <source>
        <dbReference type="EMBL" id="UPL02806.1"/>
    </source>
</evidence>
<sequence>MPLWLIHHPPATFDNQESKAAFAADITELYTNLGLPAFYVVVKFIPTEVSNLFVGGEPRTNKPFIRIVIDHIAVHMDDSAKTHQQATSRVDDVLKRHIAEKGYDWEYHIDETPRGLWKVNGLIPPPYKSEDEKKWVQANAPLEWEGGRL</sequence>
<accession>A0ACD3ZNX6</accession>
<name>A0ACD3ZNX6_FUSSC</name>
<proteinExistence type="predicted"/>
<keyword evidence="2" id="KW-1185">Reference proteome</keyword>
<gene>
    <name evidence="1" type="ORF">LCI18_013740</name>
</gene>
<dbReference type="Proteomes" id="UP000830768">
    <property type="component" value="Chromosome 12"/>
</dbReference>
<reference evidence="1" key="1">
    <citation type="submission" date="2021-11" db="EMBL/GenBank/DDBJ databases">
        <title>Fusarium solani-melongenae Genome sequencing and assembly.</title>
        <authorList>
            <person name="Xie S."/>
            <person name="Huang L."/>
            <person name="Zhang X."/>
        </authorList>
    </citation>
    <scope>NUCLEOTIDE SEQUENCE</scope>
    <source>
        <strain evidence="1">CRI 24-3</strain>
    </source>
</reference>
<dbReference type="EMBL" id="CP090040">
    <property type="protein sequence ID" value="UPL02806.1"/>
    <property type="molecule type" value="Genomic_DNA"/>
</dbReference>
<organism evidence="1 2">
    <name type="scientific">Fusarium solani subsp. cucurbitae</name>
    <name type="common">Neocosmosporum cucurbitae</name>
    <dbReference type="NCBI Taxonomy" id="2747967"/>
    <lineage>
        <taxon>Eukaryota</taxon>
        <taxon>Fungi</taxon>
        <taxon>Dikarya</taxon>
        <taxon>Ascomycota</taxon>
        <taxon>Pezizomycotina</taxon>
        <taxon>Sordariomycetes</taxon>
        <taxon>Hypocreomycetidae</taxon>
        <taxon>Hypocreales</taxon>
        <taxon>Nectriaceae</taxon>
        <taxon>Fusarium</taxon>
        <taxon>Fusarium solani species complex</taxon>
    </lineage>
</organism>
<evidence type="ECO:0000313" key="2">
    <source>
        <dbReference type="Proteomes" id="UP000830768"/>
    </source>
</evidence>